<evidence type="ECO:0000256" key="7">
    <source>
        <dbReference type="ARBA" id="ARBA00023065"/>
    </source>
</evidence>
<dbReference type="PANTHER" id="PTHR28259">
    <property type="entry name" value="FLUORIDE EXPORT PROTEIN 1-RELATED"/>
    <property type="match status" value="1"/>
</dbReference>
<keyword evidence="4 13" id="KW-0812">Transmembrane</keyword>
<feature type="transmembrane region" description="Helical" evidence="13">
    <location>
        <begin position="21"/>
        <end position="44"/>
    </location>
</feature>
<keyword evidence="3 13" id="KW-1003">Cell membrane</keyword>
<dbReference type="GO" id="GO:0046872">
    <property type="term" value="F:metal ion binding"/>
    <property type="evidence" value="ECO:0007669"/>
    <property type="project" value="UniProtKB-KW"/>
</dbReference>
<dbReference type="EMBL" id="PKHA01000013">
    <property type="protein sequence ID" value="PKY98013.1"/>
    <property type="molecule type" value="Genomic_DNA"/>
</dbReference>
<evidence type="ECO:0000256" key="13">
    <source>
        <dbReference type="HAMAP-Rule" id="MF_00454"/>
    </source>
</evidence>
<dbReference type="InterPro" id="IPR003691">
    <property type="entry name" value="FluC"/>
</dbReference>
<comment type="similarity">
    <text evidence="10 13">Belongs to the fluoride channel Fluc/FEX (TC 1.A.43) family.</text>
</comment>
<feature type="transmembrane region" description="Helical" evidence="13">
    <location>
        <begin position="56"/>
        <end position="75"/>
    </location>
</feature>
<sequence>MSSSSTATTTRSPSAWVRQHQAPLAVFAGGALGTLVRAGLARLWPHTAGELPTATLAVNLVGALALGFLLGRLALAPDTGWRRTLRLGLGTGFMGGLTTYSTFIVEVEHLAGRADLIGAATYLAGSLVAGVALAAVGLWLAGLGARRRTALPTLGEPTGQGGQS</sequence>
<feature type="binding site" evidence="13">
    <location>
        <position position="95"/>
    </location>
    <ligand>
        <name>Na(+)</name>
        <dbReference type="ChEBI" id="CHEBI:29101"/>
        <note>structural</note>
    </ligand>
</feature>
<evidence type="ECO:0000313" key="15">
    <source>
        <dbReference type="Proteomes" id="UP000234778"/>
    </source>
</evidence>
<dbReference type="GeneID" id="81709257"/>
<protein>
    <recommendedName>
        <fullName evidence="13">Fluoride-specific ion channel FluC</fullName>
    </recommendedName>
</protein>
<comment type="activity regulation">
    <text evidence="13">Na(+) is not transported, but it plays an essential structural role and its presence is essential for fluoride channel function.</text>
</comment>
<keyword evidence="5 13" id="KW-0479">Metal-binding</keyword>
<evidence type="ECO:0000256" key="5">
    <source>
        <dbReference type="ARBA" id="ARBA00022723"/>
    </source>
</evidence>
<proteinExistence type="inferred from homology"/>
<evidence type="ECO:0000313" key="14">
    <source>
        <dbReference type="EMBL" id="PKY98013.1"/>
    </source>
</evidence>
<name>A0A2I1KQV0_9ACTO</name>
<dbReference type="HAMAP" id="MF_00454">
    <property type="entry name" value="FluC"/>
    <property type="match status" value="1"/>
</dbReference>
<evidence type="ECO:0000256" key="9">
    <source>
        <dbReference type="ARBA" id="ARBA00023303"/>
    </source>
</evidence>
<keyword evidence="7 13" id="KW-0406">Ion transport</keyword>
<dbReference type="GO" id="GO:0005886">
    <property type="term" value="C:plasma membrane"/>
    <property type="evidence" value="ECO:0007669"/>
    <property type="project" value="UniProtKB-SubCell"/>
</dbReference>
<evidence type="ECO:0000256" key="3">
    <source>
        <dbReference type="ARBA" id="ARBA00022475"/>
    </source>
</evidence>
<comment type="function">
    <text evidence="12 13">Fluoride-specific ion channel. Important for reducing fluoride concentration in the cell, thus reducing its toxicity.</text>
</comment>
<evidence type="ECO:0000256" key="11">
    <source>
        <dbReference type="ARBA" id="ARBA00035585"/>
    </source>
</evidence>
<gene>
    <name evidence="13" type="primary">fluC</name>
    <name evidence="13" type="synonym">crcB</name>
    <name evidence="14" type="ORF">CYJ26_09950</name>
</gene>
<dbReference type="RefSeq" id="WP_101638363.1">
    <property type="nucleotide sequence ID" value="NZ_JAHAIH010000004.1"/>
</dbReference>
<evidence type="ECO:0000256" key="12">
    <source>
        <dbReference type="ARBA" id="ARBA00049940"/>
    </source>
</evidence>
<evidence type="ECO:0000256" key="2">
    <source>
        <dbReference type="ARBA" id="ARBA00022448"/>
    </source>
</evidence>
<keyword evidence="2 13" id="KW-0813">Transport</keyword>
<keyword evidence="9 13" id="KW-0407">Ion channel</keyword>
<evidence type="ECO:0000256" key="6">
    <source>
        <dbReference type="ARBA" id="ARBA00022989"/>
    </source>
</evidence>
<dbReference type="GO" id="GO:0140114">
    <property type="term" value="P:cellular detoxification of fluoride"/>
    <property type="evidence" value="ECO:0007669"/>
    <property type="project" value="UniProtKB-UniRule"/>
</dbReference>
<reference evidence="14 15" key="1">
    <citation type="submission" date="2017-12" db="EMBL/GenBank/DDBJ databases">
        <title>Phylogenetic diversity of female urinary microbiome.</title>
        <authorList>
            <person name="Thomas-White K."/>
            <person name="Wolfe A.J."/>
        </authorList>
    </citation>
    <scope>NUCLEOTIDE SEQUENCE [LARGE SCALE GENOMIC DNA]</scope>
    <source>
        <strain evidence="14 15">UMB0319</strain>
    </source>
</reference>
<comment type="subcellular location">
    <subcellularLocation>
        <location evidence="1 13">Cell membrane</location>
        <topology evidence="1 13">Multi-pass membrane protein</topology>
    </subcellularLocation>
</comment>
<feature type="binding site" evidence="13">
    <location>
        <position position="98"/>
    </location>
    <ligand>
        <name>Na(+)</name>
        <dbReference type="ChEBI" id="CHEBI:29101"/>
        <note>structural</note>
    </ligand>
</feature>
<dbReference type="Pfam" id="PF02537">
    <property type="entry name" value="CRCB"/>
    <property type="match status" value="1"/>
</dbReference>
<evidence type="ECO:0000256" key="10">
    <source>
        <dbReference type="ARBA" id="ARBA00035120"/>
    </source>
</evidence>
<accession>A0A2I1KQV0</accession>
<keyword evidence="6 13" id="KW-1133">Transmembrane helix</keyword>
<feature type="transmembrane region" description="Helical" evidence="13">
    <location>
        <begin position="87"/>
        <end position="105"/>
    </location>
</feature>
<evidence type="ECO:0000256" key="4">
    <source>
        <dbReference type="ARBA" id="ARBA00022692"/>
    </source>
</evidence>
<keyword evidence="13" id="KW-0915">Sodium</keyword>
<evidence type="ECO:0000256" key="1">
    <source>
        <dbReference type="ARBA" id="ARBA00004651"/>
    </source>
</evidence>
<dbReference type="AlphaFoldDB" id="A0A2I1KQV0"/>
<comment type="caution">
    <text evidence="14">The sequence shown here is derived from an EMBL/GenBank/DDBJ whole genome shotgun (WGS) entry which is preliminary data.</text>
</comment>
<dbReference type="PANTHER" id="PTHR28259:SF16">
    <property type="entry name" value="FLUORIDE-SPECIFIC ION CHANNEL FLUC 2"/>
    <property type="match status" value="1"/>
</dbReference>
<dbReference type="Proteomes" id="UP000234778">
    <property type="component" value="Unassembled WGS sequence"/>
</dbReference>
<organism evidence="14 15">
    <name type="scientific">Actinomyces urogenitalis</name>
    <dbReference type="NCBI Taxonomy" id="103621"/>
    <lineage>
        <taxon>Bacteria</taxon>
        <taxon>Bacillati</taxon>
        <taxon>Actinomycetota</taxon>
        <taxon>Actinomycetes</taxon>
        <taxon>Actinomycetales</taxon>
        <taxon>Actinomycetaceae</taxon>
        <taxon>Actinomyces</taxon>
    </lineage>
</organism>
<dbReference type="GO" id="GO:0062054">
    <property type="term" value="F:fluoride channel activity"/>
    <property type="evidence" value="ECO:0007669"/>
    <property type="project" value="UniProtKB-UniRule"/>
</dbReference>
<comment type="catalytic activity">
    <reaction evidence="11">
        <text>fluoride(in) = fluoride(out)</text>
        <dbReference type="Rhea" id="RHEA:76159"/>
        <dbReference type="ChEBI" id="CHEBI:17051"/>
    </reaction>
    <physiologicalReaction direction="left-to-right" evidence="11">
        <dbReference type="Rhea" id="RHEA:76160"/>
    </physiologicalReaction>
</comment>
<evidence type="ECO:0000256" key="8">
    <source>
        <dbReference type="ARBA" id="ARBA00023136"/>
    </source>
</evidence>
<feature type="transmembrane region" description="Helical" evidence="13">
    <location>
        <begin position="117"/>
        <end position="141"/>
    </location>
</feature>
<keyword evidence="8 13" id="KW-0472">Membrane</keyword>